<feature type="compositionally biased region" description="Polar residues" evidence="1">
    <location>
        <begin position="342"/>
        <end position="352"/>
    </location>
</feature>
<sequence>MADGVPVPTLTVFSTPVAIQTVTRTITTLVTVPGAVAIDLVTITECLPPPASQDDGQTGDGPDDDDVVVSAGRRFRRQDCPYGTTQRVSSSFRTAPTPTPIQDTPTPTPNSTPTSRPTPTPTPSFTSAFAVTTLSSSSSSPSITQEAVTVSHRSTNVGAIAGGAAAGVVALAVLDLDFDPEVGGGAGSSGVAHTPGHAPHGHPLNPNGGGIETSGVGGGGAGANAPGGAAGGFGGQAPPPPMTGFEGLHNQPGAPLPPGAGLPTHNPVIVPVGARRRESDHGQPSVLNTVPTRWFDPNQQQQQYYPQQPWDNVNPSAYSSAPSGSGQANPRDSKASYFDPQASESGQPTTNVAAPSSAASRPTSDEKANLMAMEHNRTDSTSPATTSSISPRPAAPKATTTTTSSSPAVRPMSMAEVSGTTADPFNNSKNPEAEGQQSDEPPPPSYAEAERAMAMDSSTARQA</sequence>
<evidence type="ECO:0000313" key="2">
    <source>
        <dbReference type="EMBL" id="KIO33150.1"/>
    </source>
</evidence>
<dbReference type="OrthoDB" id="3330823at2759"/>
<feature type="region of interest" description="Disordered" evidence="1">
    <location>
        <begin position="48"/>
        <end position="126"/>
    </location>
</feature>
<feature type="compositionally biased region" description="Low complexity" evidence="1">
    <location>
        <begin position="189"/>
        <end position="206"/>
    </location>
</feature>
<proteinExistence type="predicted"/>
<feature type="compositionally biased region" description="Low complexity" evidence="1">
    <location>
        <begin position="379"/>
        <end position="408"/>
    </location>
</feature>
<dbReference type="EMBL" id="KN822950">
    <property type="protein sequence ID" value="KIO33150.1"/>
    <property type="molecule type" value="Genomic_DNA"/>
</dbReference>
<dbReference type="Proteomes" id="UP000054248">
    <property type="component" value="Unassembled WGS sequence"/>
</dbReference>
<feature type="compositionally biased region" description="Low complexity" evidence="1">
    <location>
        <begin position="94"/>
        <end position="105"/>
    </location>
</feature>
<feature type="compositionally biased region" description="Low complexity" evidence="1">
    <location>
        <begin position="353"/>
        <end position="362"/>
    </location>
</feature>
<feature type="compositionally biased region" description="Basic and acidic residues" evidence="1">
    <location>
        <begin position="363"/>
        <end position="378"/>
    </location>
</feature>
<organism evidence="2 3">
    <name type="scientific">Tulasnella calospora MUT 4182</name>
    <dbReference type="NCBI Taxonomy" id="1051891"/>
    <lineage>
        <taxon>Eukaryota</taxon>
        <taxon>Fungi</taxon>
        <taxon>Dikarya</taxon>
        <taxon>Basidiomycota</taxon>
        <taxon>Agaricomycotina</taxon>
        <taxon>Agaricomycetes</taxon>
        <taxon>Cantharellales</taxon>
        <taxon>Tulasnellaceae</taxon>
        <taxon>Tulasnella</taxon>
    </lineage>
</organism>
<dbReference type="AlphaFoldDB" id="A0A0C3QKQ8"/>
<evidence type="ECO:0000256" key="1">
    <source>
        <dbReference type="SAM" id="MobiDB-lite"/>
    </source>
</evidence>
<name>A0A0C3QKQ8_9AGAM</name>
<protein>
    <submittedName>
        <fullName evidence="2">Uncharacterized protein</fullName>
    </submittedName>
</protein>
<feature type="compositionally biased region" description="Gly residues" evidence="1">
    <location>
        <begin position="207"/>
        <end position="222"/>
    </location>
</feature>
<reference evidence="2 3" key="1">
    <citation type="submission" date="2014-04" db="EMBL/GenBank/DDBJ databases">
        <authorList>
            <consortium name="DOE Joint Genome Institute"/>
            <person name="Kuo A."/>
            <person name="Girlanda M."/>
            <person name="Perotto S."/>
            <person name="Kohler A."/>
            <person name="Nagy L.G."/>
            <person name="Floudas D."/>
            <person name="Copeland A."/>
            <person name="Barry K.W."/>
            <person name="Cichocki N."/>
            <person name="Veneault-Fourrey C."/>
            <person name="LaButti K."/>
            <person name="Lindquist E.A."/>
            <person name="Lipzen A."/>
            <person name="Lundell T."/>
            <person name="Morin E."/>
            <person name="Murat C."/>
            <person name="Sun H."/>
            <person name="Tunlid A."/>
            <person name="Henrissat B."/>
            <person name="Grigoriev I.V."/>
            <person name="Hibbett D.S."/>
            <person name="Martin F."/>
            <person name="Nordberg H.P."/>
            <person name="Cantor M.N."/>
            <person name="Hua S.X."/>
        </authorList>
    </citation>
    <scope>NUCLEOTIDE SEQUENCE [LARGE SCALE GENOMIC DNA]</scope>
    <source>
        <strain evidence="2 3">MUT 4182</strain>
    </source>
</reference>
<accession>A0A0C3QKQ8</accession>
<gene>
    <name evidence="2" type="ORF">M407DRAFT_18012</name>
</gene>
<feature type="region of interest" description="Disordered" evidence="1">
    <location>
        <begin position="185"/>
        <end position="268"/>
    </location>
</feature>
<keyword evidence="3" id="KW-1185">Reference proteome</keyword>
<dbReference type="HOGENOM" id="CLU_029649_0_0_1"/>
<feature type="region of interest" description="Disordered" evidence="1">
    <location>
        <begin position="302"/>
        <end position="463"/>
    </location>
</feature>
<evidence type="ECO:0000313" key="3">
    <source>
        <dbReference type="Proteomes" id="UP000054248"/>
    </source>
</evidence>
<feature type="compositionally biased region" description="Polar residues" evidence="1">
    <location>
        <begin position="83"/>
        <end position="93"/>
    </location>
</feature>
<feature type="compositionally biased region" description="Pro residues" evidence="1">
    <location>
        <begin position="106"/>
        <end position="122"/>
    </location>
</feature>
<feature type="compositionally biased region" description="Low complexity" evidence="1">
    <location>
        <begin position="302"/>
        <end position="326"/>
    </location>
</feature>
<feature type="compositionally biased region" description="Polar residues" evidence="1">
    <location>
        <begin position="418"/>
        <end position="439"/>
    </location>
</feature>
<reference evidence="3" key="2">
    <citation type="submission" date="2015-01" db="EMBL/GenBank/DDBJ databases">
        <title>Evolutionary Origins and Diversification of the Mycorrhizal Mutualists.</title>
        <authorList>
            <consortium name="DOE Joint Genome Institute"/>
            <consortium name="Mycorrhizal Genomics Consortium"/>
            <person name="Kohler A."/>
            <person name="Kuo A."/>
            <person name="Nagy L.G."/>
            <person name="Floudas D."/>
            <person name="Copeland A."/>
            <person name="Barry K.W."/>
            <person name="Cichocki N."/>
            <person name="Veneault-Fourrey C."/>
            <person name="LaButti K."/>
            <person name="Lindquist E.A."/>
            <person name="Lipzen A."/>
            <person name="Lundell T."/>
            <person name="Morin E."/>
            <person name="Murat C."/>
            <person name="Riley R."/>
            <person name="Ohm R."/>
            <person name="Sun H."/>
            <person name="Tunlid A."/>
            <person name="Henrissat B."/>
            <person name="Grigoriev I.V."/>
            <person name="Hibbett D.S."/>
            <person name="Martin F."/>
        </authorList>
    </citation>
    <scope>NUCLEOTIDE SEQUENCE [LARGE SCALE GENOMIC DNA]</scope>
    <source>
        <strain evidence="3">MUT 4182</strain>
    </source>
</reference>